<dbReference type="Pfam" id="PF00005">
    <property type="entry name" value="ABC_tran"/>
    <property type="match status" value="2"/>
</dbReference>
<dbReference type="CDD" id="cd03216">
    <property type="entry name" value="ABC_Carb_Monos_I"/>
    <property type="match status" value="1"/>
</dbReference>
<dbReference type="AlphaFoldDB" id="A0A9W6H2Z3"/>
<dbReference type="EMBL" id="BSEJ01000005">
    <property type="protein sequence ID" value="GLJ61169.1"/>
    <property type="molecule type" value="Genomic_DNA"/>
</dbReference>
<dbReference type="PROSITE" id="PS50893">
    <property type="entry name" value="ABC_TRANSPORTER_2"/>
    <property type="match status" value="2"/>
</dbReference>
<dbReference type="PANTHER" id="PTHR43790:SF9">
    <property type="entry name" value="GALACTOFURANOSE TRANSPORTER ATP-BINDING PROTEIN YTFR"/>
    <property type="match status" value="1"/>
</dbReference>
<dbReference type="InterPro" id="IPR003439">
    <property type="entry name" value="ABC_transporter-like_ATP-bd"/>
</dbReference>
<reference evidence="6" key="2">
    <citation type="submission" date="2023-01" db="EMBL/GenBank/DDBJ databases">
        <authorList>
            <person name="Sun Q."/>
            <person name="Evtushenko L."/>
        </authorList>
    </citation>
    <scope>NUCLEOTIDE SEQUENCE</scope>
    <source>
        <strain evidence="6">VKM Ac-1020</strain>
    </source>
</reference>
<keyword evidence="4 6" id="KW-0067">ATP-binding</keyword>
<reference evidence="6" key="1">
    <citation type="journal article" date="2014" name="Int. J. Syst. Evol. Microbiol.">
        <title>Complete genome sequence of Corynebacterium casei LMG S-19264T (=DSM 44701T), isolated from a smear-ripened cheese.</title>
        <authorList>
            <consortium name="US DOE Joint Genome Institute (JGI-PGF)"/>
            <person name="Walter F."/>
            <person name="Albersmeier A."/>
            <person name="Kalinowski J."/>
            <person name="Ruckert C."/>
        </authorList>
    </citation>
    <scope>NUCLEOTIDE SEQUENCE</scope>
    <source>
        <strain evidence="6">VKM Ac-1020</strain>
    </source>
</reference>
<dbReference type="InterPro" id="IPR050107">
    <property type="entry name" value="ABC_carbohydrate_import_ATPase"/>
</dbReference>
<keyword evidence="3" id="KW-0547">Nucleotide-binding</keyword>
<evidence type="ECO:0000256" key="3">
    <source>
        <dbReference type="ARBA" id="ARBA00022741"/>
    </source>
</evidence>
<feature type="domain" description="ABC transporter" evidence="5">
    <location>
        <begin position="8"/>
        <end position="244"/>
    </location>
</feature>
<proteinExistence type="predicted"/>
<dbReference type="PANTHER" id="PTHR43790">
    <property type="entry name" value="CARBOHYDRATE TRANSPORT ATP-BINDING PROTEIN MG119-RELATED"/>
    <property type="match status" value="1"/>
</dbReference>
<evidence type="ECO:0000256" key="1">
    <source>
        <dbReference type="ARBA" id="ARBA00022448"/>
    </source>
</evidence>
<evidence type="ECO:0000256" key="4">
    <source>
        <dbReference type="ARBA" id="ARBA00022840"/>
    </source>
</evidence>
<evidence type="ECO:0000259" key="5">
    <source>
        <dbReference type="PROSITE" id="PS50893"/>
    </source>
</evidence>
<comment type="caution">
    <text evidence="6">The sequence shown here is derived from an EMBL/GenBank/DDBJ whole genome shotgun (WGS) entry which is preliminary data.</text>
</comment>
<dbReference type="SUPFAM" id="SSF52540">
    <property type="entry name" value="P-loop containing nucleoside triphosphate hydrolases"/>
    <property type="match status" value="2"/>
</dbReference>
<organism evidence="6 7">
    <name type="scientific">Microbacterium barkeri</name>
    <dbReference type="NCBI Taxonomy" id="33917"/>
    <lineage>
        <taxon>Bacteria</taxon>
        <taxon>Bacillati</taxon>
        <taxon>Actinomycetota</taxon>
        <taxon>Actinomycetes</taxon>
        <taxon>Micrococcales</taxon>
        <taxon>Microbacteriaceae</taxon>
        <taxon>Microbacterium</taxon>
    </lineage>
</organism>
<gene>
    <name evidence="6" type="ORF">GCM10017576_12980</name>
</gene>
<dbReference type="GO" id="GO:0005524">
    <property type="term" value="F:ATP binding"/>
    <property type="evidence" value="ECO:0007669"/>
    <property type="project" value="UniProtKB-KW"/>
</dbReference>
<protein>
    <submittedName>
        <fullName evidence="6">Sugar ABC transporter ATP-binding protein</fullName>
    </submittedName>
</protein>
<feature type="domain" description="ABC transporter" evidence="5">
    <location>
        <begin position="251"/>
        <end position="505"/>
    </location>
</feature>
<dbReference type="SMART" id="SM00382">
    <property type="entry name" value="AAA"/>
    <property type="match status" value="2"/>
</dbReference>
<dbReference type="GO" id="GO:0016887">
    <property type="term" value="F:ATP hydrolysis activity"/>
    <property type="evidence" value="ECO:0007669"/>
    <property type="project" value="InterPro"/>
</dbReference>
<evidence type="ECO:0000313" key="7">
    <source>
        <dbReference type="Proteomes" id="UP001142462"/>
    </source>
</evidence>
<keyword evidence="1" id="KW-0813">Transport</keyword>
<evidence type="ECO:0000313" key="6">
    <source>
        <dbReference type="EMBL" id="GLJ61169.1"/>
    </source>
</evidence>
<sequence length="512" mass="55071">MTARQPVVEMTGICVEFAGVRVLDDVDLTLRPGEVHALMGENGAGKSTLIGALTGTVPIRSGEVRIDGDESVPVGVARSRAQGIATVFQETRLSPHLTVAENVMLGNEIRGRLGIDWKANRARTREVLARLGLDDVDPRAPLTALSPAVKQLVAVARALVLEPRVLILDEPTASLDAAEVRTLLRVVRGLRDRGVAILFVSHFLEHVFAIADRMTVLRGGRVVGEYAADDLDRADLISKMIGEDIEALKALRSERLSHHYAASGEPTLSASALGRRGTLEPTDLELSRGEVVGFAGLRGSGRTELARLMAGAERADSGELWVDGRRVQLSSPGAALHHRIALSTENLRDEGIIGGLTARENIVLALQALRGWSRPLSRGEQDALIETYLEALRLSPSDIDRPVEELSGGTQQKIMLARLLATRPHVLILDEPTRGIDIGAKLDIQRKVAQLAGEGVAVVFISSQLEEVVRLSDRIVVLKDREKIGELSNGPGVTVDTIVEMIAADLDGDLGD</sequence>
<dbReference type="CDD" id="cd03215">
    <property type="entry name" value="ABC_Carb_Monos_II"/>
    <property type="match status" value="1"/>
</dbReference>
<dbReference type="InterPro" id="IPR003593">
    <property type="entry name" value="AAA+_ATPase"/>
</dbReference>
<dbReference type="Proteomes" id="UP001142462">
    <property type="component" value="Unassembled WGS sequence"/>
</dbReference>
<dbReference type="Gene3D" id="3.40.50.300">
    <property type="entry name" value="P-loop containing nucleotide triphosphate hydrolases"/>
    <property type="match status" value="2"/>
</dbReference>
<accession>A0A9W6H2Z3</accession>
<evidence type="ECO:0000256" key="2">
    <source>
        <dbReference type="ARBA" id="ARBA00022737"/>
    </source>
</evidence>
<keyword evidence="2" id="KW-0677">Repeat</keyword>
<name>A0A9W6H2Z3_9MICO</name>
<dbReference type="RefSeq" id="WP_271172883.1">
    <property type="nucleotide sequence ID" value="NZ_BSEJ01000005.1"/>
</dbReference>
<dbReference type="InterPro" id="IPR027417">
    <property type="entry name" value="P-loop_NTPase"/>
</dbReference>
<keyword evidence="7" id="KW-1185">Reference proteome</keyword>